<protein>
    <submittedName>
        <fullName evidence="4">2,3-bisphosphoglycerate-dependent phosphoglycerate mutase</fullName>
    </submittedName>
</protein>
<dbReference type="SMART" id="SM00855">
    <property type="entry name" value="PGAM"/>
    <property type="match status" value="1"/>
</dbReference>
<dbReference type="SUPFAM" id="SSF53254">
    <property type="entry name" value="Phosphoglycerate mutase-like"/>
    <property type="match status" value="1"/>
</dbReference>
<evidence type="ECO:0000256" key="2">
    <source>
        <dbReference type="PIRSR" id="PIRSR613078-1"/>
    </source>
</evidence>
<dbReference type="STRING" id="180332.GCA_000797495_01784"/>
<dbReference type="CDD" id="cd07067">
    <property type="entry name" value="HP_PGM_like"/>
    <property type="match status" value="1"/>
</dbReference>
<comment type="caution">
    <text evidence="4">The sequence shown here is derived from an EMBL/GenBank/DDBJ whole genome shotgun (WGS) entry which is preliminary data.</text>
</comment>
<sequence>MNGKVIFYVTRHGQTLFNLLDKVQGWSDTPLTQQGIQTANLLGNAMKKIKFESVYTSDSGRACETATLILNQNEHIQPQVNHDKRLREWGFGSLEGESNNWFMDTILNGLPPDIGFEHLTDYLPQISEIIVKTDTIGFAEPFGTIENRISSIFKDIAEKVSATGGGQVLIVTHAFIIKTIVYLYARHRISEVAKVENASITKLIYQDGNFCVEDINSTSYTGSTT</sequence>
<feature type="binding site" evidence="3">
    <location>
        <begin position="11"/>
        <end position="18"/>
    </location>
    <ligand>
        <name>substrate</name>
    </ligand>
</feature>
<dbReference type="GO" id="GO:0045820">
    <property type="term" value="P:negative regulation of glycolytic process"/>
    <property type="evidence" value="ECO:0007669"/>
    <property type="project" value="TreeGrafter"/>
</dbReference>
<dbReference type="Gene3D" id="3.40.50.1240">
    <property type="entry name" value="Phosphoglycerate mutase-like"/>
    <property type="match status" value="1"/>
</dbReference>
<reference evidence="4 5" key="1">
    <citation type="journal article" date="2019" name="Anaerobe">
        <title>Detection of Robinsoniella peoriensis in multiple bone samples of a trauma patient.</title>
        <authorList>
            <person name="Schrottner P."/>
            <person name="Hartwich K."/>
            <person name="Bunk B."/>
            <person name="Schober I."/>
            <person name="Helbig S."/>
            <person name="Rudolph W.W."/>
            <person name="Gunzer F."/>
        </authorList>
    </citation>
    <scope>NUCLEOTIDE SEQUENCE [LARGE SCALE GENOMIC DNA]</scope>
    <source>
        <strain evidence="4 5">DSM 106044</strain>
    </source>
</reference>
<dbReference type="GO" id="GO:0043456">
    <property type="term" value="P:regulation of pentose-phosphate shunt"/>
    <property type="evidence" value="ECO:0007669"/>
    <property type="project" value="TreeGrafter"/>
</dbReference>
<dbReference type="InterPro" id="IPR029033">
    <property type="entry name" value="His_PPase_superfam"/>
</dbReference>
<dbReference type="GO" id="GO:0005829">
    <property type="term" value="C:cytosol"/>
    <property type="evidence" value="ECO:0007669"/>
    <property type="project" value="TreeGrafter"/>
</dbReference>
<dbReference type="InterPro" id="IPR001345">
    <property type="entry name" value="PG/BPGM_mutase_AS"/>
</dbReference>
<proteinExistence type="predicted"/>
<dbReference type="InterPro" id="IPR051695">
    <property type="entry name" value="Phosphoglycerate_Mutase"/>
</dbReference>
<evidence type="ECO:0000313" key="5">
    <source>
        <dbReference type="Proteomes" id="UP000306509"/>
    </source>
</evidence>
<dbReference type="RefSeq" id="WP_070042752.1">
    <property type="nucleotide sequence ID" value="NZ_CABMJZ010000132.1"/>
</dbReference>
<gene>
    <name evidence="4" type="primary">gpmA</name>
    <name evidence="4" type="ORF">DSM106044_05291</name>
</gene>
<feature type="active site" description="Tele-phosphohistidine intermediate" evidence="2">
    <location>
        <position position="12"/>
    </location>
</feature>
<evidence type="ECO:0000313" key="4">
    <source>
        <dbReference type="EMBL" id="TLC97926.1"/>
    </source>
</evidence>
<organism evidence="4 5">
    <name type="scientific">Robinsoniella peoriensis</name>
    <dbReference type="NCBI Taxonomy" id="180332"/>
    <lineage>
        <taxon>Bacteria</taxon>
        <taxon>Bacillati</taxon>
        <taxon>Bacillota</taxon>
        <taxon>Clostridia</taxon>
        <taxon>Lachnospirales</taxon>
        <taxon>Lachnospiraceae</taxon>
        <taxon>Robinsoniella</taxon>
    </lineage>
</organism>
<feature type="binding site" evidence="3">
    <location>
        <position position="61"/>
    </location>
    <ligand>
        <name>substrate</name>
    </ligand>
</feature>
<name>A0A4U8Q067_9FIRM</name>
<dbReference type="PROSITE" id="PS00175">
    <property type="entry name" value="PG_MUTASE"/>
    <property type="match status" value="1"/>
</dbReference>
<dbReference type="EMBL" id="QGQD01000107">
    <property type="protein sequence ID" value="TLC97926.1"/>
    <property type="molecule type" value="Genomic_DNA"/>
</dbReference>
<keyword evidence="5" id="KW-1185">Reference proteome</keyword>
<dbReference type="PANTHER" id="PTHR46517">
    <property type="entry name" value="FRUCTOSE-2,6-BISPHOSPHATASE TIGAR"/>
    <property type="match status" value="1"/>
</dbReference>
<evidence type="ECO:0000256" key="1">
    <source>
        <dbReference type="ARBA" id="ARBA00022801"/>
    </source>
</evidence>
<dbReference type="Pfam" id="PF00300">
    <property type="entry name" value="His_Phos_1"/>
    <property type="match status" value="1"/>
</dbReference>
<dbReference type="PANTHER" id="PTHR46517:SF1">
    <property type="entry name" value="FRUCTOSE-2,6-BISPHOSPHATASE TIGAR"/>
    <property type="match status" value="1"/>
</dbReference>
<accession>A0A4U8Q067</accession>
<dbReference type="AlphaFoldDB" id="A0A4U8Q067"/>
<dbReference type="Proteomes" id="UP000306509">
    <property type="component" value="Unassembled WGS sequence"/>
</dbReference>
<dbReference type="GO" id="GO:0004331">
    <property type="term" value="F:fructose-2,6-bisphosphate 2-phosphatase activity"/>
    <property type="evidence" value="ECO:0007669"/>
    <property type="project" value="TreeGrafter"/>
</dbReference>
<keyword evidence="1" id="KW-0378">Hydrolase</keyword>
<evidence type="ECO:0000256" key="3">
    <source>
        <dbReference type="PIRSR" id="PIRSR613078-2"/>
    </source>
</evidence>
<feature type="active site" description="Proton donor/acceptor" evidence="2">
    <location>
        <position position="88"/>
    </location>
</feature>
<dbReference type="InterPro" id="IPR013078">
    <property type="entry name" value="His_Pase_superF_clade-1"/>
</dbReference>